<protein>
    <submittedName>
        <fullName evidence="2">Esterase-like protein</fullName>
    </submittedName>
</protein>
<keyword evidence="3" id="KW-1185">Reference proteome</keyword>
<gene>
    <name evidence="2" type="ORF">CI238_06661</name>
</gene>
<feature type="region of interest" description="Disordered" evidence="1">
    <location>
        <begin position="225"/>
        <end position="253"/>
    </location>
</feature>
<dbReference type="STRING" id="1573173.A0A167B664"/>
<feature type="region of interest" description="Disordered" evidence="1">
    <location>
        <begin position="468"/>
        <end position="580"/>
    </location>
</feature>
<evidence type="ECO:0000256" key="1">
    <source>
        <dbReference type="SAM" id="MobiDB-lite"/>
    </source>
</evidence>
<sequence>PEARKAFCRPAPGPPGSTPQDLQRHSRRSERRDFSHPSRRRPTPASAPTGRPEMKRCTALRPLPRPLGSAPTQFCQCRQKSEGFPERPSPFFRRHEFARKTEKGLKGYDKKLKVDSINKTVGTSVGDLPISPVMDPRWMEARTRYRTPKPKRPKDVLPAGRFRRKLEANPYALALSTPVRFCPVSQTHLPKYFLQEFKPIQNPETNGYWWTPGDLDVLYTAKEWQRDDEPSVDGDPPEPPDSAKSPVAQQKATEKLLRRSPASYVLARKPLLKSLSGARKKTPHGEKWRSLLSKRQGSFAQHFGERQVWREDMDDFVLENMRRNVMKYLVYFAELRAGEDRRSYLLRLGSWEKVTTIPQRGCLLWYHSENGPQKQNAGAESGGDTIMLEQFATYDVPKAKYEKKLPVYDLRRLLGEEYLAKLREIPMFRDSSLFLLRKQRSIPLQLYLWKLQAYTAEYDAPDGVYLHESESASDSMPQPATANPATPSSMHLSRQSLSTRKKHPWISSHKKDSAVPAVAKHTGYMPLEDPNNKRDSKSSALPSTDRKDPKQAWQSQAGFKKDWIAAGSSSTPPTPGRKGL</sequence>
<organism evidence="2 3">
    <name type="scientific">Colletotrichum incanum</name>
    <name type="common">Soybean anthracnose fungus</name>
    <dbReference type="NCBI Taxonomy" id="1573173"/>
    <lineage>
        <taxon>Eukaryota</taxon>
        <taxon>Fungi</taxon>
        <taxon>Dikarya</taxon>
        <taxon>Ascomycota</taxon>
        <taxon>Pezizomycotina</taxon>
        <taxon>Sordariomycetes</taxon>
        <taxon>Hypocreomycetidae</taxon>
        <taxon>Glomerellales</taxon>
        <taxon>Glomerellaceae</taxon>
        <taxon>Colletotrichum</taxon>
        <taxon>Colletotrichum spaethianum species complex</taxon>
    </lineage>
</organism>
<accession>A0A167B664</accession>
<proteinExistence type="predicted"/>
<evidence type="ECO:0000313" key="3">
    <source>
        <dbReference type="Proteomes" id="UP000076584"/>
    </source>
</evidence>
<dbReference type="AlphaFoldDB" id="A0A167B664"/>
<dbReference type="Proteomes" id="UP000076584">
    <property type="component" value="Unassembled WGS sequence"/>
</dbReference>
<feature type="compositionally biased region" description="Polar residues" evidence="1">
    <location>
        <begin position="472"/>
        <end position="498"/>
    </location>
</feature>
<dbReference type="EMBL" id="LFIW01001785">
    <property type="protein sequence ID" value="KZL80934.1"/>
    <property type="molecule type" value="Genomic_DNA"/>
</dbReference>
<name>A0A167B664_COLIC</name>
<reference evidence="2 3" key="1">
    <citation type="submission" date="2015-06" db="EMBL/GenBank/DDBJ databases">
        <title>Survival trade-offs in plant roots during colonization by closely related pathogenic and mutualistic fungi.</title>
        <authorList>
            <person name="Hacquard S."/>
            <person name="Kracher B."/>
            <person name="Hiruma K."/>
            <person name="Weinman A."/>
            <person name="Muench P."/>
            <person name="Garrido Oter R."/>
            <person name="Ver Loren van Themaat E."/>
            <person name="Dallerey J.-F."/>
            <person name="Damm U."/>
            <person name="Henrissat B."/>
            <person name="Lespinet O."/>
            <person name="Thon M."/>
            <person name="Kemen E."/>
            <person name="McHardy A.C."/>
            <person name="Schulze-Lefert P."/>
            <person name="O'Connell R.J."/>
        </authorList>
    </citation>
    <scope>NUCLEOTIDE SEQUENCE [LARGE SCALE GENOMIC DNA]</scope>
    <source>
        <strain evidence="2 3">MAFF 238704</strain>
    </source>
</reference>
<evidence type="ECO:0000313" key="2">
    <source>
        <dbReference type="EMBL" id="KZL80934.1"/>
    </source>
</evidence>
<feature type="non-terminal residue" evidence="2">
    <location>
        <position position="1"/>
    </location>
</feature>
<feature type="region of interest" description="Disordered" evidence="1">
    <location>
        <begin position="1"/>
        <end position="74"/>
    </location>
</feature>
<comment type="caution">
    <text evidence="2">The sequence shown here is derived from an EMBL/GenBank/DDBJ whole genome shotgun (WGS) entry which is preliminary data.</text>
</comment>